<dbReference type="Proteomes" id="UP000813463">
    <property type="component" value="Chromosome 6"/>
</dbReference>
<keyword evidence="2" id="KW-0378">Hydrolase</keyword>
<dbReference type="GO" id="GO:0016567">
    <property type="term" value="P:protein ubiquitination"/>
    <property type="evidence" value="ECO:0000318"/>
    <property type="project" value="GO_Central"/>
</dbReference>
<evidence type="ECO:0000256" key="1">
    <source>
        <dbReference type="ARBA" id="ARBA00009095"/>
    </source>
</evidence>
<dbReference type="PANTHER" id="PTHR15160">
    <property type="entry name" value="VON HIPPEL-LINDAU PROTEIN"/>
    <property type="match status" value="1"/>
</dbReference>
<organism evidence="5 6">
    <name type="scientific">Spinacia oleracea</name>
    <name type="common">Spinach</name>
    <dbReference type="NCBI Taxonomy" id="3562"/>
    <lineage>
        <taxon>Eukaryota</taxon>
        <taxon>Viridiplantae</taxon>
        <taxon>Streptophyta</taxon>
        <taxon>Embryophyta</taxon>
        <taxon>Tracheophyta</taxon>
        <taxon>Spermatophyta</taxon>
        <taxon>Magnoliopsida</taxon>
        <taxon>eudicotyledons</taxon>
        <taxon>Gunneridae</taxon>
        <taxon>Pentapetalae</taxon>
        <taxon>Caryophyllales</taxon>
        <taxon>Chenopodiaceae</taxon>
        <taxon>Chenopodioideae</taxon>
        <taxon>Anserineae</taxon>
        <taxon>Spinacia</taxon>
    </lineage>
</organism>
<dbReference type="OrthoDB" id="566255at2759"/>
<dbReference type="RefSeq" id="XP_021860663.1">
    <property type="nucleotide sequence ID" value="XM_022004971.2"/>
</dbReference>
<dbReference type="GO" id="GO:0004518">
    <property type="term" value="F:nuclease activity"/>
    <property type="evidence" value="ECO:0007669"/>
    <property type="project" value="UniProtKB-UniRule"/>
</dbReference>
<evidence type="ECO:0000313" key="5">
    <source>
        <dbReference type="Proteomes" id="UP000813463"/>
    </source>
</evidence>
<comment type="similarity">
    <text evidence="1">Belongs to the bifunctional nuclease family.</text>
</comment>
<dbReference type="AlphaFoldDB" id="A0A9R0K7M8"/>
<dbReference type="SUPFAM" id="SSF103256">
    <property type="entry name" value="Hypothetical protein TM0160"/>
    <property type="match status" value="1"/>
</dbReference>
<reference evidence="6" key="2">
    <citation type="submission" date="2025-08" db="UniProtKB">
        <authorList>
            <consortium name="RefSeq"/>
        </authorList>
    </citation>
    <scope>IDENTIFICATION</scope>
    <source>
        <tissue evidence="6">Leaf</tissue>
    </source>
</reference>
<protein>
    <submittedName>
        <fullName evidence="6">Bifunctional nuclease 2</fullName>
    </submittedName>
</protein>
<keyword evidence="2" id="KW-0540">Nuclease</keyword>
<dbReference type="GO" id="GO:0030891">
    <property type="term" value="C:VCB complex"/>
    <property type="evidence" value="ECO:0000318"/>
    <property type="project" value="GO_Central"/>
</dbReference>
<evidence type="ECO:0000256" key="2">
    <source>
        <dbReference type="ARBA" id="ARBA00022722"/>
    </source>
</evidence>
<gene>
    <name evidence="6" type="primary">LOC110799699</name>
</gene>
<dbReference type="GO" id="GO:0005634">
    <property type="term" value="C:nucleus"/>
    <property type="evidence" value="ECO:0000318"/>
    <property type="project" value="GO_Central"/>
</dbReference>
<feature type="domain" description="BFN" evidence="4">
    <location>
        <begin position="124"/>
        <end position="261"/>
    </location>
</feature>
<dbReference type="Gene3D" id="3.10.690.10">
    <property type="entry name" value="Bifunctional nuclease domain"/>
    <property type="match status" value="1"/>
</dbReference>
<dbReference type="Pfam" id="PF02577">
    <property type="entry name" value="BFN_dom"/>
    <property type="match status" value="1"/>
</dbReference>
<dbReference type="InterPro" id="IPR036104">
    <property type="entry name" value="BFN_sf"/>
</dbReference>
<evidence type="ECO:0000313" key="6">
    <source>
        <dbReference type="RefSeq" id="XP_021860663.1"/>
    </source>
</evidence>
<sequence length="343" mass="39092">MMLRAQLCARSFGILGFAPSSSSDQSNILTHSFVFPDSCRFSLQFLTLSNPRKFNKSAFISCKNHSHGKFHPKSHHHQPDDEYVEASLLISETVKHHHLRKQGFQEDVRNFAPQSPPFSTQLKDRGNNVKSIGLSILRRFRHPTIFLKISCQGDFLLPIVVGELAVEKLIDSLNEDEHGDYSNQFQFVRNLVVGLENEVRMVKITERVVNTYFASVYLGKVGERETFSIDARPSDAINVAQRCKAPIYVNKQIVLTDAIRISYGTGRVRDTKPIYDVLLDSPIDGPDLLVEEFNLVQNMKLAVQEERYKDAAMWRDRLVKICNSGIQTPQPKDWHETPIPELP</sequence>
<dbReference type="PROSITE" id="PS51658">
    <property type="entry name" value="BFN"/>
    <property type="match status" value="1"/>
</dbReference>
<evidence type="ECO:0000259" key="4">
    <source>
        <dbReference type="PROSITE" id="PS51658"/>
    </source>
</evidence>
<evidence type="ECO:0000256" key="3">
    <source>
        <dbReference type="ARBA" id="ARBA00025428"/>
    </source>
</evidence>
<dbReference type="PANTHER" id="PTHR15160:SF1">
    <property type="entry name" value="VON HIPPEL-LINDAU DISEASE TUMOR SUPPRESSOR"/>
    <property type="match status" value="1"/>
</dbReference>
<dbReference type="GeneID" id="110799699"/>
<dbReference type="InterPro" id="IPR003729">
    <property type="entry name" value="Bi_nuclease_dom"/>
</dbReference>
<comment type="function">
    <text evidence="3">Bifunctional nuclease with both RNase and DNase activities. Involved in basal defense response. Participates in abscisic acid-derived callose deposition following infection by a necrotrophic pathogen.</text>
</comment>
<proteinExistence type="inferred from homology"/>
<reference evidence="5" key="1">
    <citation type="journal article" date="2021" name="Nat. Commun.">
        <title>Genomic analyses provide insights into spinach domestication and the genetic basis of agronomic traits.</title>
        <authorList>
            <person name="Cai X."/>
            <person name="Sun X."/>
            <person name="Xu C."/>
            <person name="Sun H."/>
            <person name="Wang X."/>
            <person name="Ge C."/>
            <person name="Zhang Z."/>
            <person name="Wang Q."/>
            <person name="Fei Z."/>
            <person name="Jiao C."/>
            <person name="Wang Q."/>
        </authorList>
    </citation>
    <scope>NUCLEOTIDE SEQUENCE [LARGE SCALE GENOMIC DNA]</scope>
    <source>
        <strain evidence="5">cv. Varoflay</strain>
    </source>
</reference>
<keyword evidence="5" id="KW-1185">Reference proteome</keyword>
<dbReference type="KEGG" id="soe:110799699"/>
<accession>A0A9R0K7M8</accession>
<name>A0A9R0K7M8_SPIOL</name>